<name>A0ACB8TSQ6_9APHY</name>
<dbReference type="Proteomes" id="UP001055072">
    <property type="component" value="Unassembled WGS sequence"/>
</dbReference>
<comment type="caution">
    <text evidence="1">The sequence shown here is derived from an EMBL/GenBank/DDBJ whole genome shotgun (WGS) entry which is preliminary data.</text>
</comment>
<dbReference type="EMBL" id="MU274935">
    <property type="protein sequence ID" value="KAI0085045.1"/>
    <property type="molecule type" value="Genomic_DNA"/>
</dbReference>
<keyword evidence="2" id="KW-1185">Reference proteome</keyword>
<organism evidence="1 2">
    <name type="scientific">Irpex rosettiformis</name>
    <dbReference type="NCBI Taxonomy" id="378272"/>
    <lineage>
        <taxon>Eukaryota</taxon>
        <taxon>Fungi</taxon>
        <taxon>Dikarya</taxon>
        <taxon>Basidiomycota</taxon>
        <taxon>Agaricomycotina</taxon>
        <taxon>Agaricomycetes</taxon>
        <taxon>Polyporales</taxon>
        <taxon>Irpicaceae</taxon>
        <taxon>Irpex</taxon>
    </lineage>
</organism>
<evidence type="ECO:0000313" key="2">
    <source>
        <dbReference type="Proteomes" id="UP001055072"/>
    </source>
</evidence>
<evidence type="ECO:0000313" key="1">
    <source>
        <dbReference type="EMBL" id="KAI0085045.1"/>
    </source>
</evidence>
<protein>
    <submittedName>
        <fullName evidence="1">Uncharacterized protein</fullName>
    </submittedName>
</protein>
<proteinExistence type="predicted"/>
<accession>A0ACB8TSQ6</accession>
<sequence length="574" mass="64720">MTGGNLKLEKRRHIAGDPSFRSGAIHKLPVELLVEIFLYLRDSLSLTSGAYAWTSVLLVNKTWYQVAVQCPLLWNVLDLSVTTPLCFAERSRGLPLTVLCKAKDSAAPHPLGPYSSYFLRARTLILDGISYENVREAFGNLTSLPLLEELEVYPLMGDHSLPDIFISGYFPNLTDLLLVLSPESGWRYSIRSPNLRVLDISDVLLHNLVTFTELSNGLKNMPLLEYLYLGCVTLLPDEGGELTMIPASTISLRNLVHLILDGPLDVCTALLNGFALPPSTDIDVRCSLPNERPGRLDAIENSLPRLSNVLYDKIALRDESGAHLNPIKSMLVQQFSIINPVEGNYYLNSRVHFLRTDSLPSQHDKSMFFSQVRHTSILAKACCFDTESFQGVQVVLYWATTPGDPASFYHLDSWPARICSTLPLEQVTTIGVRFNPRMTHLNLRDMCPNVTTVVATDEEDEFSGLAYLLNSDGEGNNYCKCLHWAGMKTLVFDRIDFGKPSALHRELDRLRESLRGLRFADTLMLEEIYFVTSFPTERITQKACRSLQKLKDTFPEIDIIMLDGDFQRRKIEFF</sequence>
<gene>
    <name evidence="1" type="ORF">BDY19DRAFT_997114</name>
</gene>
<reference evidence="1" key="1">
    <citation type="journal article" date="2021" name="Environ. Microbiol.">
        <title>Gene family expansions and transcriptome signatures uncover fungal adaptations to wood decay.</title>
        <authorList>
            <person name="Hage H."/>
            <person name="Miyauchi S."/>
            <person name="Viragh M."/>
            <person name="Drula E."/>
            <person name="Min B."/>
            <person name="Chaduli D."/>
            <person name="Navarro D."/>
            <person name="Favel A."/>
            <person name="Norest M."/>
            <person name="Lesage-Meessen L."/>
            <person name="Balint B."/>
            <person name="Merenyi Z."/>
            <person name="de Eugenio L."/>
            <person name="Morin E."/>
            <person name="Martinez A.T."/>
            <person name="Baldrian P."/>
            <person name="Stursova M."/>
            <person name="Martinez M.J."/>
            <person name="Novotny C."/>
            <person name="Magnuson J.K."/>
            <person name="Spatafora J.W."/>
            <person name="Maurice S."/>
            <person name="Pangilinan J."/>
            <person name="Andreopoulos W."/>
            <person name="LaButti K."/>
            <person name="Hundley H."/>
            <person name="Na H."/>
            <person name="Kuo A."/>
            <person name="Barry K."/>
            <person name="Lipzen A."/>
            <person name="Henrissat B."/>
            <person name="Riley R."/>
            <person name="Ahrendt S."/>
            <person name="Nagy L.G."/>
            <person name="Grigoriev I.V."/>
            <person name="Martin F."/>
            <person name="Rosso M.N."/>
        </authorList>
    </citation>
    <scope>NUCLEOTIDE SEQUENCE</scope>
    <source>
        <strain evidence="1">CBS 384.51</strain>
    </source>
</reference>